<dbReference type="GO" id="GO:0016787">
    <property type="term" value="F:hydrolase activity"/>
    <property type="evidence" value="ECO:0007669"/>
    <property type="project" value="UniProtKB-KW"/>
</dbReference>
<sequence>STHLFPNSLICDASTKRSKAILKLQSQCRLCLIGTPLQNHCSDLYTLLCIIHLDLWARDEVWQVYIKPSIHRKLPKRLKSNVLDLPPKIEEQVGIELVEPWQDDYLTKYEAFSNPF</sequence>
<dbReference type="Proteomes" id="UP000037035">
    <property type="component" value="Unassembled WGS sequence"/>
</dbReference>
<proteinExistence type="predicted"/>
<dbReference type="Gene3D" id="3.40.50.10810">
    <property type="entry name" value="Tandem AAA-ATPase domain"/>
    <property type="match status" value="1"/>
</dbReference>
<gene>
    <name evidence="5" type="ORF">VP01_1822g4</name>
</gene>
<evidence type="ECO:0000256" key="2">
    <source>
        <dbReference type="ARBA" id="ARBA00022801"/>
    </source>
</evidence>
<keyword evidence="2" id="KW-0378">Hydrolase</keyword>
<dbReference type="SUPFAM" id="SSF52540">
    <property type="entry name" value="P-loop containing nucleoside triphosphate hydrolases"/>
    <property type="match status" value="1"/>
</dbReference>
<dbReference type="GO" id="GO:0005634">
    <property type="term" value="C:nucleus"/>
    <property type="evidence" value="ECO:0007669"/>
    <property type="project" value="TreeGrafter"/>
</dbReference>
<evidence type="ECO:0000256" key="1">
    <source>
        <dbReference type="ARBA" id="ARBA00022741"/>
    </source>
</evidence>
<dbReference type="InterPro" id="IPR050628">
    <property type="entry name" value="SNF2_RAD54_helicase_TF"/>
</dbReference>
<dbReference type="InterPro" id="IPR027417">
    <property type="entry name" value="P-loop_NTPase"/>
</dbReference>
<dbReference type="Pfam" id="PF00176">
    <property type="entry name" value="SNF2-rel_dom"/>
    <property type="match status" value="1"/>
</dbReference>
<keyword evidence="3" id="KW-0067">ATP-binding</keyword>
<keyword evidence="6" id="KW-1185">Reference proteome</keyword>
<dbReference type="GO" id="GO:0008094">
    <property type="term" value="F:ATP-dependent activity, acting on DNA"/>
    <property type="evidence" value="ECO:0007669"/>
    <property type="project" value="TreeGrafter"/>
</dbReference>
<evidence type="ECO:0000313" key="5">
    <source>
        <dbReference type="EMBL" id="KNZ58985.1"/>
    </source>
</evidence>
<comment type="caution">
    <text evidence="5">The sequence shown here is derived from an EMBL/GenBank/DDBJ whole genome shotgun (WGS) entry which is preliminary data.</text>
</comment>
<dbReference type="GO" id="GO:0005524">
    <property type="term" value="F:ATP binding"/>
    <property type="evidence" value="ECO:0007669"/>
    <property type="project" value="UniProtKB-KW"/>
</dbReference>
<dbReference type="STRING" id="27349.A0A0L6VFV9"/>
<name>A0A0L6VFV9_9BASI</name>
<protein>
    <recommendedName>
        <fullName evidence="4">SNF2 N-terminal domain-containing protein</fullName>
    </recommendedName>
</protein>
<keyword evidence="1" id="KW-0547">Nucleotide-binding</keyword>
<feature type="domain" description="SNF2 N-terminal" evidence="4">
    <location>
        <begin position="14"/>
        <end position="71"/>
    </location>
</feature>
<evidence type="ECO:0000313" key="6">
    <source>
        <dbReference type="Proteomes" id="UP000037035"/>
    </source>
</evidence>
<dbReference type="AlphaFoldDB" id="A0A0L6VFV9"/>
<feature type="non-terminal residue" evidence="5">
    <location>
        <position position="1"/>
    </location>
</feature>
<dbReference type="EMBL" id="LAVV01006640">
    <property type="protein sequence ID" value="KNZ58985.1"/>
    <property type="molecule type" value="Genomic_DNA"/>
</dbReference>
<dbReference type="OrthoDB" id="448448at2759"/>
<dbReference type="GO" id="GO:0006281">
    <property type="term" value="P:DNA repair"/>
    <property type="evidence" value="ECO:0007669"/>
    <property type="project" value="TreeGrafter"/>
</dbReference>
<evidence type="ECO:0000256" key="3">
    <source>
        <dbReference type="ARBA" id="ARBA00022840"/>
    </source>
</evidence>
<dbReference type="VEuPathDB" id="FungiDB:VP01_1822g4"/>
<evidence type="ECO:0000259" key="4">
    <source>
        <dbReference type="Pfam" id="PF00176"/>
    </source>
</evidence>
<dbReference type="InterPro" id="IPR000330">
    <property type="entry name" value="SNF2_N"/>
</dbReference>
<reference evidence="5 6" key="1">
    <citation type="submission" date="2015-08" db="EMBL/GenBank/DDBJ databases">
        <title>Next Generation Sequencing and Analysis of the Genome of Puccinia sorghi L Schw, the Causal Agent of Maize Common Rust.</title>
        <authorList>
            <person name="Rochi L."/>
            <person name="Burguener G."/>
            <person name="Darino M."/>
            <person name="Turjanski A."/>
            <person name="Kreff E."/>
            <person name="Dieguez M.J."/>
            <person name="Sacco F."/>
        </authorList>
    </citation>
    <scope>NUCLEOTIDE SEQUENCE [LARGE SCALE GENOMIC DNA]</scope>
    <source>
        <strain evidence="5 6">RO10H11247</strain>
    </source>
</reference>
<accession>A0A0L6VFV9</accession>
<organism evidence="5 6">
    <name type="scientific">Puccinia sorghi</name>
    <dbReference type="NCBI Taxonomy" id="27349"/>
    <lineage>
        <taxon>Eukaryota</taxon>
        <taxon>Fungi</taxon>
        <taxon>Dikarya</taxon>
        <taxon>Basidiomycota</taxon>
        <taxon>Pucciniomycotina</taxon>
        <taxon>Pucciniomycetes</taxon>
        <taxon>Pucciniales</taxon>
        <taxon>Pucciniaceae</taxon>
        <taxon>Puccinia</taxon>
    </lineage>
</organism>
<dbReference type="PANTHER" id="PTHR45626">
    <property type="entry name" value="TRANSCRIPTION TERMINATION FACTOR 2-RELATED"/>
    <property type="match status" value="1"/>
</dbReference>
<dbReference type="InterPro" id="IPR038718">
    <property type="entry name" value="SNF2-like_sf"/>
</dbReference>